<dbReference type="AlphaFoldDB" id="A0A0C2WRW6"/>
<dbReference type="InParanoid" id="A0A0C2WRW6"/>
<proteinExistence type="predicted"/>
<dbReference type="STRING" id="946122.A0A0C2WRW6"/>
<dbReference type="HOGENOM" id="CLU_038071_0_0_1"/>
<reference evidence="1 2" key="1">
    <citation type="submission" date="2014-04" db="EMBL/GenBank/DDBJ databases">
        <title>Evolutionary Origins and Diversification of the Mycorrhizal Mutualists.</title>
        <authorList>
            <consortium name="DOE Joint Genome Institute"/>
            <consortium name="Mycorrhizal Genomics Consortium"/>
            <person name="Kohler A."/>
            <person name="Kuo A."/>
            <person name="Nagy L.G."/>
            <person name="Floudas D."/>
            <person name="Copeland A."/>
            <person name="Barry K.W."/>
            <person name="Cichocki N."/>
            <person name="Veneault-Fourrey C."/>
            <person name="LaButti K."/>
            <person name="Lindquist E.A."/>
            <person name="Lipzen A."/>
            <person name="Lundell T."/>
            <person name="Morin E."/>
            <person name="Murat C."/>
            <person name="Riley R."/>
            <person name="Ohm R."/>
            <person name="Sun H."/>
            <person name="Tunlid A."/>
            <person name="Henrissat B."/>
            <person name="Grigoriev I.V."/>
            <person name="Hibbett D.S."/>
            <person name="Martin F."/>
        </authorList>
    </citation>
    <scope>NUCLEOTIDE SEQUENCE [LARGE SCALE GENOMIC DNA]</scope>
    <source>
        <strain evidence="1 2">Koide BX008</strain>
    </source>
</reference>
<sequence>GASGALRQEFRALELLDYITCLRYRGKLPACVGGDVRNDLIASFRAWKGEHFIPQGVHKSIRWSKSDPYIEDSIIEIDRTNLLKEREKRRKKLQKLGELQPKDAQMCGKKRYKTDDEVRPEYSQRMKKIRSSVAPENSAARQVNLPLGLRWKENSCAYDAALTILYNAWQEDPTVMTDHFAATSLDTMFKLSDGFLKVLNG</sequence>
<protein>
    <submittedName>
        <fullName evidence="1">Uncharacterized protein</fullName>
    </submittedName>
</protein>
<name>A0A0C2WRW6_AMAMK</name>
<keyword evidence="2" id="KW-1185">Reference proteome</keyword>
<gene>
    <name evidence="1" type="ORF">M378DRAFT_32463</name>
</gene>
<evidence type="ECO:0000313" key="2">
    <source>
        <dbReference type="Proteomes" id="UP000054549"/>
    </source>
</evidence>
<organism evidence="1 2">
    <name type="scientific">Amanita muscaria (strain Koide BX008)</name>
    <dbReference type="NCBI Taxonomy" id="946122"/>
    <lineage>
        <taxon>Eukaryota</taxon>
        <taxon>Fungi</taxon>
        <taxon>Dikarya</taxon>
        <taxon>Basidiomycota</taxon>
        <taxon>Agaricomycotina</taxon>
        <taxon>Agaricomycetes</taxon>
        <taxon>Agaricomycetidae</taxon>
        <taxon>Agaricales</taxon>
        <taxon>Pluteineae</taxon>
        <taxon>Amanitaceae</taxon>
        <taxon>Amanita</taxon>
    </lineage>
</organism>
<dbReference type="EMBL" id="KN818315">
    <property type="protein sequence ID" value="KIL59491.1"/>
    <property type="molecule type" value="Genomic_DNA"/>
</dbReference>
<dbReference type="Proteomes" id="UP000054549">
    <property type="component" value="Unassembled WGS sequence"/>
</dbReference>
<evidence type="ECO:0000313" key="1">
    <source>
        <dbReference type="EMBL" id="KIL59491.1"/>
    </source>
</evidence>
<feature type="non-terminal residue" evidence="1">
    <location>
        <position position="1"/>
    </location>
</feature>
<accession>A0A0C2WRW6</accession>
<feature type="non-terminal residue" evidence="1">
    <location>
        <position position="201"/>
    </location>
</feature>
<dbReference type="OrthoDB" id="3247165at2759"/>